<dbReference type="InterPro" id="IPR003362">
    <property type="entry name" value="Bact_transf"/>
</dbReference>
<feature type="transmembrane region" description="Helical" evidence="7">
    <location>
        <begin position="85"/>
        <end position="103"/>
    </location>
</feature>
<keyword evidence="6 7" id="KW-0472">Membrane</keyword>
<protein>
    <submittedName>
        <fullName evidence="9">Undecaprenyl-phosphate galactose phosphotransferase WbaP</fullName>
    </submittedName>
</protein>
<dbReference type="EMBL" id="DTMZ01000047">
    <property type="protein sequence ID" value="HGD12872.1"/>
    <property type="molecule type" value="Genomic_DNA"/>
</dbReference>
<keyword evidence="5 7" id="KW-1133">Transmembrane helix</keyword>
<evidence type="ECO:0000313" key="9">
    <source>
        <dbReference type="EMBL" id="HGD12872.1"/>
    </source>
</evidence>
<comment type="caution">
    <text evidence="9">The sequence shown here is derived from an EMBL/GenBank/DDBJ whole genome shotgun (WGS) entry which is preliminary data.</text>
</comment>
<evidence type="ECO:0000256" key="7">
    <source>
        <dbReference type="SAM" id="Phobius"/>
    </source>
</evidence>
<evidence type="ECO:0000256" key="3">
    <source>
        <dbReference type="ARBA" id="ARBA00022679"/>
    </source>
</evidence>
<proteinExistence type="inferred from homology"/>
<dbReference type="PANTHER" id="PTHR30576:SF0">
    <property type="entry name" value="UNDECAPRENYL-PHOSPHATE N-ACETYLGALACTOSAMINYL 1-PHOSPHATE TRANSFERASE-RELATED"/>
    <property type="match status" value="1"/>
</dbReference>
<comment type="subcellular location">
    <subcellularLocation>
        <location evidence="1">Membrane</location>
        <topology evidence="1">Multi-pass membrane protein</topology>
    </subcellularLocation>
</comment>
<reference evidence="9" key="1">
    <citation type="journal article" date="2020" name="mSystems">
        <title>Genome- and Community-Level Interaction Insights into Carbon Utilization and Element Cycling Functions of Hydrothermarchaeota in Hydrothermal Sediment.</title>
        <authorList>
            <person name="Zhou Z."/>
            <person name="Liu Y."/>
            <person name="Xu W."/>
            <person name="Pan J."/>
            <person name="Luo Z.H."/>
            <person name="Li M."/>
        </authorList>
    </citation>
    <scope>NUCLEOTIDE SEQUENCE [LARGE SCALE GENOMIC DNA]</scope>
    <source>
        <strain evidence="9">SpSt-914</strain>
    </source>
</reference>
<feature type="transmembrane region" description="Helical" evidence="7">
    <location>
        <begin position="266"/>
        <end position="287"/>
    </location>
</feature>
<dbReference type="PANTHER" id="PTHR30576">
    <property type="entry name" value="COLANIC BIOSYNTHESIS UDP-GLUCOSE LIPID CARRIER TRANSFERASE"/>
    <property type="match status" value="1"/>
</dbReference>
<evidence type="ECO:0000256" key="6">
    <source>
        <dbReference type="ARBA" id="ARBA00023136"/>
    </source>
</evidence>
<comment type="similarity">
    <text evidence="2">Belongs to the bacterial sugar transferase family.</text>
</comment>
<dbReference type="GO" id="GO:0000271">
    <property type="term" value="P:polysaccharide biosynthetic process"/>
    <property type="evidence" value="ECO:0007669"/>
    <property type="project" value="InterPro"/>
</dbReference>
<feature type="transmembrane region" description="Helical" evidence="7">
    <location>
        <begin position="43"/>
        <end position="64"/>
    </location>
</feature>
<organism evidence="9">
    <name type="scientific">candidate division WOR-3 bacterium</name>
    <dbReference type="NCBI Taxonomy" id="2052148"/>
    <lineage>
        <taxon>Bacteria</taxon>
        <taxon>Bacteria division WOR-3</taxon>
    </lineage>
</organism>
<keyword evidence="3 9" id="KW-0808">Transferase</keyword>
<evidence type="ECO:0000256" key="4">
    <source>
        <dbReference type="ARBA" id="ARBA00022692"/>
    </source>
</evidence>
<name>A0A7V3UZN2_UNCW3</name>
<feature type="transmembrane region" description="Helical" evidence="7">
    <location>
        <begin position="109"/>
        <end position="127"/>
    </location>
</feature>
<evidence type="ECO:0000256" key="2">
    <source>
        <dbReference type="ARBA" id="ARBA00006464"/>
    </source>
</evidence>
<accession>A0A7V3UZN2</accession>
<keyword evidence="4 7" id="KW-0812">Transmembrane</keyword>
<dbReference type="Pfam" id="PF02397">
    <property type="entry name" value="Bac_transf"/>
    <property type="match status" value="1"/>
</dbReference>
<evidence type="ECO:0000259" key="8">
    <source>
        <dbReference type="Pfam" id="PF02397"/>
    </source>
</evidence>
<dbReference type="GO" id="GO:0005886">
    <property type="term" value="C:plasma membrane"/>
    <property type="evidence" value="ECO:0007669"/>
    <property type="project" value="InterPro"/>
</dbReference>
<evidence type="ECO:0000256" key="1">
    <source>
        <dbReference type="ARBA" id="ARBA00004141"/>
    </source>
</evidence>
<dbReference type="InterPro" id="IPR017475">
    <property type="entry name" value="EPS_sugar_tfrase"/>
</dbReference>
<dbReference type="GO" id="GO:0016780">
    <property type="term" value="F:phosphotransferase activity, for other substituted phosphate groups"/>
    <property type="evidence" value="ECO:0007669"/>
    <property type="project" value="TreeGrafter"/>
</dbReference>
<evidence type="ECO:0000256" key="5">
    <source>
        <dbReference type="ARBA" id="ARBA00022989"/>
    </source>
</evidence>
<gene>
    <name evidence="9" type="primary">wbaP</name>
    <name evidence="9" type="ORF">ENX16_02155</name>
</gene>
<dbReference type="AlphaFoldDB" id="A0A7V3UZN2"/>
<sequence length="458" mass="52542">MNRFKGLISIVILVIVDLMAMFLSYFLGYLVRAVWAGGATGAVLAPALLSRIYLLVIYPFVFAYEGLYTKRLTDWEERRRCLRGVIIGSALLTIIMFMVRLWIVSRFVVLLSALFGVVLVPLFRAVLKRWLVRLKLFHQPLVIVGSGAARRFLEDELLKHRTMGYQIVCRIERQNPDEDVEAMLARVTIPQGSLVVVLADCFTEPELRKIFRYAERSFAEMMMLPGISLVATSSAEVEQIGSLLVLKYRYNLLRPLNIWTKQVLEFVLSLVLTIILLPLFAVLALLVKISSPGPVFFRQPRIGKNGRVFTCLKFRTMYQDAEARLQEILRSNPAVRAEWERFARITADPRVTPIGRLLRRFSLDELPQLLNVIKGDMALVGPRPYLLSELERVGEYIKTIVRVRPGLTGLWQVSGRAELPFQERMILDEYYIRNWSLWLDFSILVRTIKAVLTGRGAY</sequence>
<feature type="transmembrane region" description="Helical" evidence="7">
    <location>
        <begin position="7"/>
        <end position="31"/>
    </location>
</feature>
<dbReference type="InterPro" id="IPR017472">
    <property type="entry name" value="Undecaprenyl-P_galact_Ptfrase"/>
</dbReference>
<dbReference type="NCBIfam" id="TIGR03022">
    <property type="entry name" value="WbaP_sugtrans"/>
    <property type="match status" value="1"/>
</dbReference>
<dbReference type="NCBIfam" id="TIGR03025">
    <property type="entry name" value="EPS_sugtrans"/>
    <property type="match status" value="1"/>
</dbReference>
<feature type="domain" description="Bacterial sugar transferase" evidence="8">
    <location>
        <begin position="261"/>
        <end position="452"/>
    </location>
</feature>